<dbReference type="STRING" id="6184.A0A430PX13"/>
<accession>A0A430PX13</accession>
<comment type="caution">
    <text evidence="3">The sequence shown here is derived from an EMBL/GenBank/DDBJ whole genome shotgun (WGS) entry which is preliminary data.</text>
</comment>
<feature type="non-terminal residue" evidence="3">
    <location>
        <position position="1"/>
    </location>
</feature>
<feature type="domain" description="Diacylglycerol kinase iota-like" evidence="2">
    <location>
        <begin position="1"/>
        <end position="33"/>
    </location>
</feature>
<dbReference type="InterPro" id="IPR056383">
    <property type="entry name" value="DGKI-like_dom"/>
</dbReference>
<feature type="region of interest" description="Disordered" evidence="1">
    <location>
        <begin position="67"/>
        <end position="87"/>
    </location>
</feature>
<evidence type="ECO:0000256" key="1">
    <source>
        <dbReference type="SAM" id="MobiDB-lite"/>
    </source>
</evidence>
<evidence type="ECO:0000313" key="3">
    <source>
        <dbReference type="EMBL" id="RTG79993.1"/>
    </source>
</evidence>
<dbReference type="EMBL" id="QMKO01004674">
    <property type="protein sequence ID" value="RTG79993.1"/>
    <property type="molecule type" value="Genomic_DNA"/>
</dbReference>
<organism evidence="3 4">
    <name type="scientific">Schistosoma bovis</name>
    <name type="common">Blood fluke</name>
    <dbReference type="NCBI Taxonomy" id="6184"/>
    <lineage>
        <taxon>Eukaryota</taxon>
        <taxon>Metazoa</taxon>
        <taxon>Spiralia</taxon>
        <taxon>Lophotrochozoa</taxon>
        <taxon>Platyhelminthes</taxon>
        <taxon>Trematoda</taxon>
        <taxon>Digenea</taxon>
        <taxon>Strigeidida</taxon>
        <taxon>Schistosomatoidea</taxon>
        <taxon>Schistosomatidae</taxon>
        <taxon>Schistosoma</taxon>
    </lineage>
</organism>
<evidence type="ECO:0000259" key="2">
    <source>
        <dbReference type="Pfam" id="PF23578"/>
    </source>
</evidence>
<dbReference type="Pfam" id="PF23578">
    <property type="entry name" value="DGKI"/>
    <property type="match status" value="1"/>
</dbReference>
<dbReference type="Proteomes" id="UP000290809">
    <property type="component" value="Unassembled WGS sequence"/>
</dbReference>
<evidence type="ECO:0000313" key="4">
    <source>
        <dbReference type="Proteomes" id="UP000290809"/>
    </source>
</evidence>
<proteinExistence type="predicted"/>
<gene>
    <name evidence="3" type="ORF">DC041_0000929</name>
</gene>
<name>A0A430PX13_SCHBO</name>
<keyword evidence="4" id="KW-1185">Reference proteome</keyword>
<feature type="compositionally biased region" description="Polar residues" evidence="1">
    <location>
        <begin position="163"/>
        <end position="178"/>
    </location>
</feature>
<feature type="compositionally biased region" description="Acidic residues" evidence="1">
    <location>
        <begin position="129"/>
        <end position="159"/>
    </location>
</feature>
<dbReference type="AlphaFoldDB" id="A0A430PX13"/>
<feature type="region of interest" description="Disordered" evidence="1">
    <location>
        <begin position="118"/>
        <end position="189"/>
    </location>
</feature>
<sequence length="189" mass="21366">TTAASRFFRIDIEQENVHFLTDVCNMEDLFLIDSRLESSLTYNNNNNDNPIANSLIDHHVLLPLPSNSSLLQDDNDNDDNQLNRSRVKENLTCETSYEIKVVESEDEDQLHNRLHPIDASNLIASNNENENDDHDDDDNSIDDDDNAAADDDDDADNDECLIKTQSQNNFISTNNTSFEGEIFSPSISD</sequence>
<reference evidence="3 4" key="1">
    <citation type="journal article" date="2019" name="PLoS Pathog.">
        <title>Genome sequence of the bovine parasite Schistosoma bovis Tanzania.</title>
        <authorList>
            <person name="Oey H."/>
            <person name="Zakrzewski M."/>
            <person name="Gobert G."/>
            <person name="Gravermann K."/>
            <person name="Stoye J."/>
            <person name="Jones M."/>
            <person name="Mcmanus D."/>
            <person name="Krause L."/>
        </authorList>
    </citation>
    <scope>NUCLEOTIDE SEQUENCE [LARGE SCALE GENOMIC DNA]</scope>
    <source>
        <strain evidence="3 4">TAN1997</strain>
    </source>
</reference>
<protein>
    <recommendedName>
        <fullName evidence="2">Diacylglycerol kinase iota-like domain-containing protein</fullName>
    </recommendedName>
</protein>